<dbReference type="RefSeq" id="WP_319023834.1">
    <property type="nucleotide sequence ID" value="NZ_JAGIKX010000014.1"/>
</dbReference>
<dbReference type="NCBIfam" id="TIGR00350">
    <property type="entry name" value="lytR_cpsA_psr"/>
    <property type="match status" value="1"/>
</dbReference>
<evidence type="ECO:0000313" key="8">
    <source>
        <dbReference type="Proteomes" id="UP001519294"/>
    </source>
</evidence>
<dbReference type="InterPro" id="IPR004474">
    <property type="entry name" value="LytR_CpsA_psr"/>
</dbReference>
<evidence type="ECO:0000256" key="4">
    <source>
        <dbReference type="ARBA" id="ARBA00022989"/>
    </source>
</evidence>
<dbReference type="Proteomes" id="UP001519294">
    <property type="component" value="Unassembled WGS sequence"/>
</dbReference>
<evidence type="ECO:0000256" key="2">
    <source>
        <dbReference type="ARBA" id="ARBA00022692"/>
    </source>
</evidence>
<dbReference type="Pfam" id="PF03816">
    <property type="entry name" value="LytR_cpsA_psr"/>
    <property type="match status" value="1"/>
</dbReference>
<evidence type="ECO:0000256" key="5">
    <source>
        <dbReference type="SAM" id="Phobius"/>
    </source>
</evidence>
<feature type="domain" description="Cell envelope-related transcriptional attenuator" evidence="6">
    <location>
        <begin position="108"/>
        <end position="250"/>
    </location>
</feature>
<gene>
    <name evidence="7" type="ORF">J2Z81_001749</name>
</gene>
<comment type="caution">
    <text evidence="7">The sequence shown here is derived from an EMBL/GenBank/DDBJ whole genome shotgun (WGS) entry which is preliminary data.</text>
</comment>
<sequence length="330" mass="37296">MIIKNKHFAEERQIFLCTEGELNNMGRSKRRKSKKIWLIPLAILLLLVLGIGGYAFSLYNNAKNTVNNKMHDPVDSIDLNETKKKIKASKSLNILLMGVDARGADKGRSDALMVLTLNPKTDSMQIVSIPRDTRVEIAGRGTQDKINHAYAFGGADMAVNTVENFLDVDMDYYVSMNMEGMEELVDQLGGITVENDIEWQDKKYHFTKGTTELDGDKAMHFVRMRKQDPNGDFGRTTRQRKVIQGIIDKGASIGSVTKFDGMIDILGNNMATNMDFDDMKKLFSDYKNTRKKTENYQMEGTGTNIGGVYYMQVDDAEIQKVHSMIKDMKE</sequence>
<keyword evidence="2 5" id="KW-0812">Transmembrane</keyword>
<dbReference type="Gene3D" id="3.40.630.190">
    <property type="entry name" value="LCP protein"/>
    <property type="match status" value="1"/>
</dbReference>
<evidence type="ECO:0000259" key="6">
    <source>
        <dbReference type="Pfam" id="PF03816"/>
    </source>
</evidence>
<keyword evidence="8" id="KW-1185">Reference proteome</keyword>
<feature type="transmembrane region" description="Helical" evidence="5">
    <location>
        <begin position="36"/>
        <end position="59"/>
    </location>
</feature>
<dbReference type="InterPro" id="IPR050922">
    <property type="entry name" value="LytR/CpsA/Psr_CW_biosynth"/>
</dbReference>
<keyword evidence="5" id="KW-0472">Membrane</keyword>
<dbReference type="EMBL" id="JAGIKX010000014">
    <property type="protein sequence ID" value="MBP2257795.1"/>
    <property type="molecule type" value="Genomic_DNA"/>
</dbReference>
<protein>
    <submittedName>
        <fullName evidence="7">LCP family protein required for cell wall assembly</fullName>
    </submittedName>
</protein>
<accession>A0ABS4S9X1</accession>
<dbReference type="PANTHER" id="PTHR33392">
    <property type="entry name" value="POLYISOPRENYL-TEICHOIC ACID--PEPTIDOGLYCAN TEICHOIC ACID TRANSFERASE TAGU"/>
    <property type="match status" value="1"/>
</dbReference>
<evidence type="ECO:0000256" key="3">
    <source>
        <dbReference type="ARBA" id="ARBA00022968"/>
    </source>
</evidence>
<dbReference type="PANTHER" id="PTHR33392:SF6">
    <property type="entry name" value="POLYISOPRENYL-TEICHOIC ACID--PEPTIDOGLYCAN TEICHOIC ACID TRANSFERASE TAGU"/>
    <property type="match status" value="1"/>
</dbReference>
<comment type="similarity">
    <text evidence="1">Belongs to the LytR/CpsA/Psr (LCP) family.</text>
</comment>
<reference evidence="7 8" key="1">
    <citation type="submission" date="2021-03" db="EMBL/GenBank/DDBJ databases">
        <title>Genomic Encyclopedia of Type Strains, Phase IV (KMG-IV): sequencing the most valuable type-strain genomes for metagenomic binning, comparative biology and taxonomic classification.</title>
        <authorList>
            <person name="Goeker M."/>
        </authorList>
    </citation>
    <scope>NUCLEOTIDE SEQUENCE [LARGE SCALE GENOMIC DNA]</scope>
    <source>
        <strain evidence="7 8">DSM 25790</strain>
    </source>
</reference>
<keyword evidence="4 5" id="KW-1133">Transmembrane helix</keyword>
<evidence type="ECO:0000313" key="7">
    <source>
        <dbReference type="EMBL" id="MBP2257795.1"/>
    </source>
</evidence>
<name>A0ABS4S9X1_9BACI</name>
<organism evidence="7 8">
    <name type="scientific">Virgibacillus alimentarius</name>
    <dbReference type="NCBI Taxonomy" id="698769"/>
    <lineage>
        <taxon>Bacteria</taxon>
        <taxon>Bacillati</taxon>
        <taxon>Bacillota</taxon>
        <taxon>Bacilli</taxon>
        <taxon>Bacillales</taxon>
        <taxon>Bacillaceae</taxon>
        <taxon>Virgibacillus</taxon>
    </lineage>
</organism>
<proteinExistence type="inferred from homology"/>
<evidence type="ECO:0000256" key="1">
    <source>
        <dbReference type="ARBA" id="ARBA00006068"/>
    </source>
</evidence>
<keyword evidence="3" id="KW-0735">Signal-anchor</keyword>